<comment type="subcellular location">
    <subcellularLocation>
        <location evidence="1">Cell membrane</location>
        <topology evidence="1">Multi-pass membrane protein</topology>
    </subcellularLocation>
</comment>
<feature type="domain" description="Type II secretion system protein GspF" evidence="8">
    <location>
        <begin position="270"/>
        <end position="391"/>
    </location>
</feature>
<keyword evidence="5 7" id="KW-1133">Transmembrane helix</keyword>
<dbReference type="PANTHER" id="PTHR30012">
    <property type="entry name" value="GENERAL SECRETION PATHWAY PROTEIN"/>
    <property type="match status" value="1"/>
</dbReference>
<evidence type="ECO:0000256" key="2">
    <source>
        <dbReference type="ARBA" id="ARBA00005745"/>
    </source>
</evidence>
<evidence type="ECO:0000256" key="3">
    <source>
        <dbReference type="ARBA" id="ARBA00022475"/>
    </source>
</evidence>
<evidence type="ECO:0000256" key="4">
    <source>
        <dbReference type="ARBA" id="ARBA00022692"/>
    </source>
</evidence>
<dbReference type="GeneID" id="77194777"/>
<dbReference type="GO" id="GO:0015628">
    <property type="term" value="P:protein secretion by the type II secretion system"/>
    <property type="evidence" value="ECO:0007669"/>
    <property type="project" value="TreeGrafter"/>
</dbReference>
<sequence>MKFVLRVFDTSGAVQTLRIDSDSSSTAASLARARGLRVVSVRADASRRRQGKNWAALPGGRFNVELFARELAALLDAGVGVVDALRTLGGNERREASAQVYRELLRLLEEGQSLSAALEHASHIFPPVLVACVKASEQTGGLADSLTRYSRNSAMLHELRGRVVSAAIYPSVLLLVGAAVVLFLLGFVVPRFATLLEHSGRELPLLSRLLIAWGSMVHAHGAELSASLAVLAVAAGFALRRPAVRSWIADRMFALPGIGQHFRIFRQSQFYRTTAMLVDGGIPAVRAFDLARGLVGRADQAALADALQQVRNGTKISDAFQQGGLANPISYRLLTVAEKTGGLGPVLDRIAAFQEAQVSRTIDLISRLIEPAMMIFIGVVIGGIVVLMYMPIFEIASSIQ</sequence>
<dbReference type="InterPro" id="IPR003004">
    <property type="entry name" value="GspF/PilC"/>
</dbReference>
<dbReference type="Pfam" id="PF00482">
    <property type="entry name" value="T2SSF"/>
    <property type="match status" value="2"/>
</dbReference>
<feature type="transmembrane region" description="Helical" evidence="7">
    <location>
        <begin position="372"/>
        <end position="392"/>
    </location>
</feature>
<name>A0A1I7A1E2_9BURK</name>
<dbReference type="RefSeq" id="WP_093633286.1">
    <property type="nucleotide sequence ID" value="NZ_CAJNAX010000001.1"/>
</dbReference>
<proteinExistence type="inferred from homology"/>
<organism evidence="9 10">
    <name type="scientific">Paraburkholderia aspalathi</name>
    <dbReference type="NCBI Taxonomy" id="1324617"/>
    <lineage>
        <taxon>Bacteria</taxon>
        <taxon>Pseudomonadati</taxon>
        <taxon>Pseudomonadota</taxon>
        <taxon>Betaproteobacteria</taxon>
        <taxon>Burkholderiales</taxon>
        <taxon>Burkholderiaceae</taxon>
        <taxon>Paraburkholderia</taxon>
    </lineage>
</organism>
<feature type="transmembrane region" description="Helical" evidence="7">
    <location>
        <begin position="209"/>
        <end position="239"/>
    </location>
</feature>
<keyword evidence="3" id="KW-1003">Cell membrane</keyword>
<keyword evidence="4 7" id="KW-0812">Transmembrane</keyword>
<evidence type="ECO:0000256" key="6">
    <source>
        <dbReference type="ARBA" id="ARBA00023136"/>
    </source>
</evidence>
<dbReference type="OrthoDB" id="9805682at2"/>
<evidence type="ECO:0000259" key="8">
    <source>
        <dbReference type="Pfam" id="PF00482"/>
    </source>
</evidence>
<reference evidence="9 10" key="1">
    <citation type="submission" date="2016-10" db="EMBL/GenBank/DDBJ databases">
        <authorList>
            <person name="de Groot N.N."/>
        </authorList>
    </citation>
    <scope>NUCLEOTIDE SEQUENCE [LARGE SCALE GENOMIC DNA]</scope>
    <source>
        <strain evidence="9 10">LMG 27731</strain>
    </source>
</reference>
<dbReference type="EMBL" id="FPBH01000003">
    <property type="protein sequence ID" value="SFT68739.1"/>
    <property type="molecule type" value="Genomic_DNA"/>
</dbReference>
<feature type="domain" description="Type II secretion system protein GspF" evidence="8">
    <location>
        <begin position="67"/>
        <end position="190"/>
    </location>
</feature>
<dbReference type="AlphaFoldDB" id="A0A1I7A1E2"/>
<gene>
    <name evidence="9" type="ORF">SAMN05192563_100321</name>
</gene>
<dbReference type="Gene3D" id="1.20.81.30">
    <property type="entry name" value="Type II secretion system (T2SS), domain F"/>
    <property type="match status" value="2"/>
</dbReference>
<comment type="similarity">
    <text evidence="2">Belongs to the GSP F family.</text>
</comment>
<accession>A0A1I7A1E2</accession>
<dbReference type="Proteomes" id="UP000198844">
    <property type="component" value="Unassembled WGS sequence"/>
</dbReference>
<evidence type="ECO:0000256" key="1">
    <source>
        <dbReference type="ARBA" id="ARBA00004651"/>
    </source>
</evidence>
<dbReference type="PANTHER" id="PTHR30012:SF0">
    <property type="entry name" value="TYPE II SECRETION SYSTEM PROTEIN F-RELATED"/>
    <property type="match status" value="1"/>
</dbReference>
<evidence type="ECO:0000313" key="10">
    <source>
        <dbReference type="Proteomes" id="UP000198844"/>
    </source>
</evidence>
<keyword evidence="6 7" id="KW-0472">Membrane</keyword>
<evidence type="ECO:0000256" key="5">
    <source>
        <dbReference type="ARBA" id="ARBA00022989"/>
    </source>
</evidence>
<dbReference type="InterPro" id="IPR042094">
    <property type="entry name" value="T2SS_GspF_sf"/>
</dbReference>
<protein>
    <submittedName>
        <fullName evidence="9">General secretion pathway protein F</fullName>
    </submittedName>
</protein>
<feature type="transmembrane region" description="Helical" evidence="7">
    <location>
        <begin position="163"/>
        <end position="189"/>
    </location>
</feature>
<evidence type="ECO:0000256" key="7">
    <source>
        <dbReference type="SAM" id="Phobius"/>
    </source>
</evidence>
<dbReference type="InterPro" id="IPR018076">
    <property type="entry name" value="T2SS_GspF_dom"/>
</dbReference>
<dbReference type="GO" id="GO:0005886">
    <property type="term" value="C:plasma membrane"/>
    <property type="evidence" value="ECO:0007669"/>
    <property type="project" value="UniProtKB-SubCell"/>
</dbReference>
<dbReference type="PRINTS" id="PR00812">
    <property type="entry name" value="BCTERIALGSPF"/>
</dbReference>
<evidence type="ECO:0000313" key="9">
    <source>
        <dbReference type="EMBL" id="SFT68739.1"/>
    </source>
</evidence>